<dbReference type="RefSeq" id="WP_147135674.1">
    <property type="nucleotide sequence ID" value="NZ_BAABIJ010000001.1"/>
</dbReference>
<dbReference type="AlphaFoldDB" id="A0A562VDW8"/>
<proteinExistence type="inferred from homology"/>
<dbReference type="InterPro" id="IPR036388">
    <property type="entry name" value="WH-like_DNA-bd_sf"/>
</dbReference>
<evidence type="ECO:0000256" key="1">
    <source>
        <dbReference type="ARBA" id="ARBA00005820"/>
    </source>
</evidence>
<dbReference type="GO" id="GO:0006355">
    <property type="term" value="P:regulation of DNA-templated transcription"/>
    <property type="evidence" value="ECO:0007669"/>
    <property type="project" value="InterPro"/>
</dbReference>
<dbReference type="PROSITE" id="PS51755">
    <property type="entry name" value="OMPR_PHOB"/>
    <property type="match status" value="1"/>
</dbReference>
<feature type="compositionally biased region" description="Basic and acidic residues" evidence="6">
    <location>
        <begin position="997"/>
        <end position="1008"/>
    </location>
</feature>
<evidence type="ECO:0000313" key="8">
    <source>
        <dbReference type="EMBL" id="TWJ16011.1"/>
    </source>
</evidence>
<dbReference type="SUPFAM" id="SSF48452">
    <property type="entry name" value="TPR-like"/>
    <property type="match status" value="3"/>
</dbReference>
<dbReference type="GO" id="GO:0000160">
    <property type="term" value="P:phosphorelay signal transduction system"/>
    <property type="evidence" value="ECO:0007669"/>
    <property type="project" value="InterPro"/>
</dbReference>
<organism evidence="8 9">
    <name type="scientific">Stackebrandtia albiflava</name>
    <dbReference type="NCBI Taxonomy" id="406432"/>
    <lineage>
        <taxon>Bacteria</taxon>
        <taxon>Bacillati</taxon>
        <taxon>Actinomycetota</taxon>
        <taxon>Actinomycetes</taxon>
        <taxon>Glycomycetales</taxon>
        <taxon>Glycomycetaceae</taxon>
        <taxon>Stackebrandtia</taxon>
    </lineage>
</organism>
<keyword evidence="9" id="KW-1185">Reference proteome</keyword>
<dbReference type="InterPro" id="IPR051677">
    <property type="entry name" value="AfsR-DnrI-RedD_regulator"/>
</dbReference>
<dbReference type="InterPro" id="IPR001867">
    <property type="entry name" value="OmpR/PhoB-type_DNA-bd"/>
</dbReference>
<feature type="region of interest" description="Disordered" evidence="6">
    <location>
        <begin position="985"/>
        <end position="1008"/>
    </location>
</feature>
<keyword evidence="3 5" id="KW-0238">DNA-binding</keyword>
<dbReference type="PRINTS" id="PR00364">
    <property type="entry name" value="DISEASERSIST"/>
</dbReference>
<dbReference type="GO" id="GO:0003677">
    <property type="term" value="F:DNA binding"/>
    <property type="evidence" value="ECO:0007669"/>
    <property type="project" value="UniProtKB-UniRule"/>
</dbReference>
<dbReference type="InterPro" id="IPR011990">
    <property type="entry name" value="TPR-like_helical_dom_sf"/>
</dbReference>
<feature type="domain" description="OmpR/PhoB-type" evidence="7">
    <location>
        <begin position="1"/>
        <end position="90"/>
    </location>
</feature>
<keyword evidence="4" id="KW-0804">Transcription</keyword>
<dbReference type="Gene3D" id="1.25.40.10">
    <property type="entry name" value="Tetratricopeptide repeat domain"/>
    <property type="match status" value="3"/>
</dbReference>
<dbReference type="PANTHER" id="PTHR35807">
    <property type="entry name" value="TRANSCRIPTIONAL REGULATOR REDD-RELATED"/>
    <property type="match status" value="1"/>
</dbReference>
<dbReference type="InterPro" id="IPR005158">
    <property type="entry name" value="BTAD"/>
</dbReference>
<dbReference type="Gene3D" id="1.10.10.10">
    <property type="entry name" value="Winged helix-like DNA-binding domain superfamily/Winged helix DNA-binding domain"/>
    <property type="match status" value="1"/>
</dbReference>
<evidence type="ECO:0000256" key="4">
    <source>
        <dbReference type="ARBA" id="ARBA00023163"/>
    </source>
</evidence>
<evidence type="ECO:0000256" key="3">
    <source>
        <dbReference type="ARBA" id="ARBA00023125"/>
    </source>
</evidence>
<feature type="DNA-binding region" description="OmpR/PhoB-type" evidence="5">
    <location>
        <begin position="1"/>
        <end position="90"/>
    </location>
</feature>
<evidence type="ECO:0000256" key="6">
    <source>
        <dbReference type="SAM" id="MobiDB-lite"/>
    </source>
</evidence>
<dbReference type="Proteomes" id="UP000321617">
    <property type="component" value="Unassembled WGS sequence"/>
</dbReference>
<protein>
    <submittedName>
        <fullName evidence="8">DNA-binding SARP family transcriptional activator</fullName>
    </submittedName>
</protein>
<dbReference type="Pfam" id="PF00486">
    <property type="entry name" value="Trans_reg_C"/>
    <property type="match status" value="1"/>
</dbReference>
<evidence type="ECO:0000256" key="2">
    <source>
        <dbReference type="ARBA" id="ARBA00023015"/>
    </source>
</evidence>
<dbReference type="SMART" id="SM00862">
    <property type="entry name" value="Trans_reg_C"/>
    <property type="match status" value="1"/>
</dbReference>
<dbReference type="SUPFAM" id="SSF52540">
    <property type="entry name" value="P-loop containing nucleoside triphosphate hydrolases"/>
    <property type="match status" value="1"/>
</dbReference>
<evidence type="ECO:0000313" key="9">
    <source>
        <dbReference type="Proteomes" id="UP000321617"/>
    </source>
</evidence>
<evidence type="ECO:0000259" key="7">
    <source>
        <dbReference type="PROSITE" id="PS51755"/>
    </source>
</evidence>
<gene>
    <name evidence="8" type="ORF">LX16_1731</name>
</gene>
<dbReference type="OrthoDB" id="7628974at2"/>
<dbReference type="SMART" id="SM01043">
    <property type="entry name" value="BTAD"/>
    <property type="match status" value="1"/>
</dbReference>
<keyword evidence="2" id="KW-0805">Transcription regulation</keyword>
<comment type="caution">
    <text evidence="8">The sequence shown here is derived from an EMBL/GenBank/DDBJ whole genome shotgun (WGS) entry which is preliminary data.</text>
</comment>
<name>A0A562VDW8_9ACTN</name>
<dbReference type="PANTHER" id="PTHR35807:SF1">
    <property type="entry name" value="TRANSCRIPTIONAL REGULATOR REDD"/>
    <property type="match status" value="1"/>
</dbReference>
<dbReference type="CDD" id="cd15831">
    <property type="entry name" value="BTAD"/>
    <property type="match status" value="1"/>
</dbReference>
<reference evidence="8 9" key="1">
    <citation type="journal article" date="2013" name="Stand. Genomic Sci.">
        <title>Genomic Encyclopedia of Type Strains, Phase I: The one thousand microbial genomes (KMG-I) project.</title>
        <authorList>
            <person name="Kyrpides N.C."/>
            <person name="Woyke T."/>
            <person name="Eisen J.A."/>
            <person name="Garrity G."/>
            <person name="Lilburn T.G."/>
            <person name="Beck B.J."/>
            <person name="Whitman W.B."/>
            <person name="Hugenholtz P."/>
            <person name="Klenk H.P."/>
        </authorList>
    </citation>
    <scope>NUCLEOTIDE SEQUENCE [LARGE SCALE GENOMIC DNA]</scope>
    <source>
        <strain evidence="8 9">DSM 45044</strain>
    </source>
</reference>
<dbReference type="Pfam" id="PF13424">
    <property type="entry name" value="TPR_12"/>
    <property type="match status" value="3"/>
</dbReference>
<dbReference type="GO" id="GO:0043531">
    <property type="term" value="F:ADP binding"/>
    <property type="evidence" value="ECO:0007669"/>
    <property type="project" value="InterPro"/>
</dbReference>
<dbReference type="InterPro" id="IPR019734">
    <property type="entry name" value="TPR_rpt"/>
</dbReference>
<evidence type="ECO:0000256" key="5">
    <source>
        <dbReference type="PROSITE-ProRule" id="PRU01091"/>
    </source>
</evidence>
<dbReference type="EMBL" id="VLLL01000005">
    <property type="protein sequence ID" value="TWJ16011.1"/>
    <property type="molecule type" value="Genomic_DNA"/>
</dbReference>
<comment type="similarity">
    <text evidence="1">Belongs to the AfsR/DnrI/RedD regulatory family.</text>
</comment>
<dbReference type="Gene3D" id="3.40.50.300">
    <property type="entry name" value="P-loop containing nucleotide triphosphate hydrolases"/>
    <property type="match status" value="1"/>
</dbReference>
<dbReference type="SMART" id="SM00028">
    <property type="entry name" value="TPR"/>
    <property type="match status" value="6"/>
</dbReference>
<dbReference type="SUPFAM" id="SSF46894">
    <property type="entry name" value="C-terminal effector domain of the bipartite response regulators"/>
    <property type="match status" value="1"/>
</dbReference>
<dbReference type="InterPro" id="IPR027417">
    <property type="entry name" value="P-loop_NTPase"/>
</dbReference>
<feature type="region of interest" description="Disordered" evidence="6">
    <location>
        <begin position="242"/>
        <end position="267"/>
    </location>
</feature>
<sequence length="1008" mass="109213">MQFGILGPLEIRTETGTVDVAAAKQRSLLAVLISRAGDPITADGLIERVWHGDAPKAARKALAWHILQLRNLLGDRDLIRFAGGGYRLTAAPGRLDHVRFATLSAEAESLTETHPEQALSRLDEALALWRGEPYSDIVEGSPREHAARLLEQRLHVVERQAALRLRLGRHAELVPRLTGWLAEYPFQESLRGHLMLALYRSGRQADALEVYREGRRRSTTELGLEPGAALRELERRILGADPLLDPPERTEPVAAAPPRPAQLPSDTGAFTGRDAELAVIAEAFGRPRPGGTVVVAVDGMAGAGKTTVALKAAHGLADRFGDGQLFIDLHGFSPTSRPVSPEQALERLLRSLGVSSAAMPADVDDKAALWRSTLGDRRILVLLDNAVDERQVRPLLPGSPAQGVLITSRRRLAGLDDARLLSIGALPEPEASRMFVACAGLHGESVDPDAVRAVVTVCGGLPLALRIAAARVRRNPHRDVGVLVERLSRRHDALAELDLGDRSVSAAFQVSYDELPETARRVLRLTALLPGAGFGTEVVAALADLSVDEAARSLDTLTDVHLLEQRDDGRYGRHDLIGRFARLLLDRLESPEAREAALGRAIGHHLFHAHEAVTMIYGQPPHLPEPPRIDPRWRRDFPDTDAAIRWCEREEADVLALLEGLADSGRARDAWPLAACFAGYMFLYEYRRVLHDLASRLTESLRGDEGADFGFASMARITGICKVLRGDRREAADLFEAALRRWRHLGDPVGEASVLGNLGVLCHELGEFDRAVRLQRETIDLARRLDQPKTLASAHSHLGKALWLLGDLTEAVRQLRIAHDVFTGLGVRIGALAALNDMGAVYLAAGDPDEAAGCHRAAMRLAEQDDEVTGRVTAHLGLGRVHRATGRHTEAVVHHRRAAELSAVGGGAMHIGSLVELGVTEREAGDMSGSLRRLTEAIALAEPAGDHASLAKALRALGHWHLAHGDPDSAVVTLERAASLREALPPKDAAAIPAELADARRAQSEGNR</sequence>
<dbReference type="Pfam" id="PF03704">
    <property type="entry name" value="BTAD"/>
    <property type="match status" value="1"/>
</dbReference>
<dbReference type="InterPro" id="IPR016032">
    <property type="entry name" value="Sig_transdc_resp-reg_C-effctor"/>
</dbReference>
<accession>A0A562VDW8</accession>